<dbReference type="AlphaFoldDB" id="A0A835GGX1"/>
<evidence type="ECO:0008006" key="3">
    <source>
        <dbReference type="Google" id="ProtNLM"/>
    </source>
</evidence>
<comment type="caution">
    <text evidence="1">The sequence shown here is derived from an EMBL/GenBank/DDBJ whole genome shotgun (WGS) entry which is preliminary data.</text>
</comment>
<keyword evidence="2" id="KW-1185">Reference proteome</keyword>
<protein>
    <recommendedName>
        <fullName evidence="3">SWIM-type domain-containing protein</fullName>
    </recommendedName>
</protein>
<evidence type="ECO:0000313" key="2">
    <source>
        <dbReference type="Proteomes" id="UP000648187"/>
    </source>
</evidence>
<sequence>MPIRDIILEDSKENDKPNEPKYQISIPDTQIGPCIPRQLQFDGSKSFEFNIGDIVYKRAYVLSDKDKHFSKKLAPKYNKCRVIQKLSPLVYVLEDMSVYLLCGNPELGCWQRAANAIRPPVEAVVPEAPEENEQNVHLYIPDGARVCREHLEGNNWDELPDFCNTTHDFNAAQFKDVCDMLRTTIQRGSRLDFSLQGAMTDEEMHYWFDDILEETPSLGMRCNDPRTALAILLVKLRTGDSDERLATLFNMSRRKLERYLAIAHRRETQLTTEQANEARAVTMYRWVVERQKYFNRALPHMFGDFKIAAAIINHFHVLIQDNVHAEFLKSYKTQKNRLDDLPDYGIQENVWLLRGRIQSRHVRQRTYYCYILINNNSNEDNDIVQHYCTCISGRRTMGTCAYTISIIWYLGYAIHEGFTAPAMFLNDVIIDYP</sequence>
<reference evidence="1" key="1">
    <citation type="submission" date="2020-08" db="EMBL/GenBank/DDBJ databases">
        <title>Spodoptera exigua strain:BAW_Kor-Di-RS1 Genome sequencing and assembly.</title>
        <authorList>
            <person name="Kim J."/>
            <person name="Nam H.Y."/>
            <person name="Kwon M."/>
            <person name="Choi J.H."/>
            <person name="Cho S.R."/>
            <person name="Kim G.-H."/>
        </authorList>
    </citation>
    <scope>NUCLEOTIDE SEQUENCE</scope>
    <source>
        <strain evidence="1">BAW_Kor-Di-RS1</strain>
        <tissue evidence="1">Whole-body</tissue>
    </source>
</reference>
<proteinExistence type="predicted"/>
<gene>
    <name evidence="1" type="ORF">HW555_006457</name>
</gene>
<dbReference type="Proteomes" id="UP000648187">
    <property type="component" value="Unassembled WGS sequence"/>
</dbReference>
<accession>A0A835GGX1</accession>
<evidence type="ECO:0000313" key="1">
    <source>
        <dbReference type="EMBL" id="KAF9416045.1"/>
    </source>
</evidence>
<name>A0A835GGX1_SPOEX</name>
<dbReference type="EMBL" id="JACKWZ010000097">
    <property type="protein sequence ID" value="KAF9416045.1"/>
    <property type="molecule type" value="Genomic_DNA"/>
</dbReference>
<organism evidence="1 2">
    <name type="scientific">Spodoptera exigua</name>
    <name type="common">Beet armyworm</name>
    <name type="synonym">Noctua fulgens</name>
    <dbReference type="NCBI Taxonomy" id="7107"/>
    <lineage>
        <taxon>Eukaryota</taxon>
        <taxon>Metazoa</taxon>
        <taxon>Ecdysozoa</taxon>
        <taxon>Arthropoda</taxon>
        <taxon>Hexapoda</taxon>
        <taxon>Insecta</taxon>
        <taxon>Pterygota</taxon>
        <taxon>Neoptera</taxon>
        <taxon>Endopterygota</taxon>
        <taxon>Lepidoptera</taxon>
        <taxon>Glossata</taxon>
        <taxon>Ditrysia</taxon>
        <taxon>Noctuoidea</taxon>
        <taxon>Noctuidae</taxon>
        <taxon>Amphipyrinae</taxon>
        <taxon>Spodoptera</taxon>
    </lineage>
</organism>